<feature type="transmembrane region" description="Helical" evidence="8">
    <location>
        <begin position="140"/>
        <end position="159"/>
    </location>
</feature>
<comment type="caution">
    <text evidence="9">The sequence shown here is derived from an EMBL/GenBank/DDBJ whole genome shotgun (WGS) entry which is preliminary data.</text>
</comment>
<keyword evidence="2" id="KW-0813">Transport</keyword>
<evidence type="ECO:0000256" key="7">
    <source>
        <dbReference type="ARBA" id="ARBA00023136"/>
    </source>
</evidence>
<feature type="transmembrane region" description="Helical" evidence="8">
    <location>
        <begin position="229"/>
        <end position="252"/>
    </location>
</feature>
<feature type="transmembrane region" description="Helical" evidence="8">
    <location>
        <begin position="264"/>
        <end position="281"/>
    </location>
</feature>
<keyword evidence="3" id="KW-1003">Cell membrane</keyword>
<accession>A0ABU4C2X4</accession>
<evidence type="ECO:0000313" key="10">
    <source>
        <dbReference type="Proteomes" id="UP001185927"/>
    </source>
</evidence>
<name>A0ABU4C2X4_RHOGO</name>
<feature type="transmembrane region" description="Helical" evidence="8">
    <location>
        <begin position="56"/>
        <end position="75"/>
    </location>
</feature>
<keyword evidence="10" id="KW-1185">Reference proteome</keyword>
<evidence type="ECO:0000256" key="1">
    <source>
        <dbReference type="ARBA" id="ARBA00004651"/>
    </source>
</evidence>
<dbReference type="Proteomes" id="UP001185927">
    <property type="component" value="Unassembled WGS sequence"/>
</dbReference>
<dbReference type="InterPro" id="IPR001851">
    <property type="entry name" value="ABC_transp_permease"/>
</dbReference>
<dbReference type="PANTHER" id="PTHR32196:SF21">
    <property type="entry name" value="ABC TRANSPORTER PERMEASE PROTEIN YPHD-RELATED"/>
    <property type="match status" value="1"/>
</dbReference>
<reference evidence="9 10" key="1">
    <citation type="submission" date="2023-10" db="EMBL/GenBank/DDBJ databases">
        <title>Development of a sustainable strategy for remediation of hydrocarbon-contaminated territories based on the waste exchange concept.</title>
        <authorList>
            <person name="Krivoruchko A."/>
        </authorList>
    </citation>
    <scope>NUCLEOTIDE SEQUENCE [LARGE SCALE GENOMIC DNA]</scope>
    <source>
        <strain evidence="9 10">IEGM 1203</strain>
    </source>
</reference>
<comment type="subcellular location">
    <subcellularLocation>
        <location evidence="1">Cell membrane</location>
        <topology evidence="1">Multi-pass membrane protein</topology>
    </subcellularLocation>
</comment>
<keyword evidence="7 8" id="KW-0472">Membrane</keyword>
<protein>
    <submittedName>
        <fullName evidence="9">ABC transporter permease</fullName>
    </submittedName>
</protein>
<feature type="transmembrane region" description="Helical" evidence="8">
    <location>
        <begin position="288"/>
        <end position="310"/>
    </location>
</feature>
<keyword evidence="4" id="KW-0997">Cell inner membrane</keyword>
<dbReference type="Pfam" id="PF02653">
    <property type="entry name" value="BPD_transp_2"/>
    <property type="match status" value="1"/>
</dbReference>
<evidence type="ECO:0000313" key="9">
    <source>
        <dbReference type="EMBL" id="MDV6270626.1"/>
    </source>
</evidence>
<evidence type="ECO:0000256" key="5">
    <source>
        <dbReference type="ARBA" id="ARBA00022692"/>
    </source>
</evidence>
<feature type="transmembrane region" description="Helical" evidence="8">
    <location>
        <begin position="111"/>
        <end position="133"/>
    </location>
</feature>
<evidence type="ECO:0000256" key="8">
    <source>
        <dbReference type="SAM" id="Phobius"/>
    </source>
</evidence>
<dbReference type="RefSeq" id="WP_317545082.1">
    <property type="nucleotide sequence ID" value="NZ_JAWLKB010000021.1"/>
</dbReference>
<proteinExistence type="predicted"/>
<keyword evidence="5 8" id="KW-0812">Transmembrane</keyword>
<evidence type="ECO:0000256" key="2">
    <source>
        <dbReference type="ARBA" id="ARBA00022448"/>
    </source>
</evidence>
<feature type="transmembrane region" description="Helical" evidence="8">
    <location>
        <begin position="316"/>
        <end position="337"/>
    </location>
</feature>
<organism evidence="9 10">
    <name type="scientific">Rhodococcus globerulus</name>
    <dbReference type="NCBI Taxonomy" id="33008"/>
    <lineage>
        <taxon>Bacteria</taxon>
        <taxon>Bacillati</taxon>
        <taxon>Actinomycetota</taxon>
        <taxon>Actinomycetes</taxon>
        <taxon>Mycobacteriales</taxon>
        <taxon>Nocardiaceae</taxon>
        <taxon>Rhodococcus</taxon>
    </lineage>
</organism>
<dbReference type="PANTHER" id="PTHR32196">
    <property type="entry name" value="ABC TRANSPORTER PERMEASE PROTEIN YPHD-RELATED-RELATED"/>
    <property type="match status" value="1"/>
</dbReference>
<evidence type="ECO:0000256" key="6">
    <source>
        <dbReference type="ARBA" id="ARBA00022989"/>
    </source>
</evidence>
<evidence type="ECO:0000256" key="3">
    <source>
        <dbReference type="ARBA" id="ARBA00022475"/>
    </source>
</evidence>
<evidence type="ECO:0000256" key="4">
    <source>
        <dbReference type="ARBA" id="ARBA00022519"/>
    </source>
</evidence>
<keyword evidence="6 8" id="KW-1133">Transmembrane helix</keyword>
<sequence length="347" mass="35748">MTTLSNSGPDSTRTDTRYAGRRTDLRWRFSPVALPWLVALLMLLTSIILFPSSIEFGGLATLTPLLGVLVIASLGQSLVIGTGGIDLSVSSVITLVGIVFVRVSGAEGGSISRGVIAAVAVALICGTVNGILVEKLRLSPLVVTLATGQIMLGIGSIWYEGGVNRMSVPIRWKELSTSTLDLGISYVLLIGLAIAAVVAVGIAFTAAGRRLTAASTSVRASAYQGIRSLRYRISTYVAASLLYALAGLLLVGNIGTPTLTLGEVYQLSTVVAVVLGGAALTGGRIHPAATIAGALFLALINQNVAASGIAAGTQSVIQGAVLILAMTAAAVIAWVNIRSRRIINRKS</sequence>
<dbReference type="EMBL" id="JAWLKB010000021">
    <property type="protein sequence ID" value="MDV6270626.1"/>
    <property type="molecule type" value="Genomic_DNA"/>
</dbReference>
<dbReference type="CDD" id="cd06579">
    <property type="entry name" value="TM_PBP1_transp_AraH_like"/>
    <property type="match status" value="1"/>
</dbReference>
<feature type="transmembrane region" description="Helical" evidence="8">
    <location>
        <begin position="32"/>
        <end position="50"/>
    </location>
</feature>
<feature type="transmembrane region" description="Helical" evidence="8">
    <location>
        <begin position="184"/>
        <end position="208"/>
    </location>
</feature>
<feature type="transmembrane region" description="Helical" evidence="8">
    <location>
        <begin position="87"/>
        <end position="105"/>
    </location>
</feature>
<gene>
    <name evidence="9" type="ORF">R3Q16_28750</name>
</gene>